<dbReference type="Proteomes" id="UP000800093">
    <property type="component" value="Unassembled WGS sequence"/>
</dbReference>
<dbReference type="GO" id="GO:0016787">
    <property type="term" value="F:hydrolase activity"/>
    <property type="evidence" value="ECO:0007669"/>
    <property type="project" value="UniProtKB-KW"/>
</dbReference>
<sequence>MQNHFTSMTKTALPNIVKLTRFFNKHSQPVLFTQHGHPPADFEEPITNQLVRKWGISGSIHTGSEDWELMPQIQELVKVEEKRVAEEEGERAKDGVIVPKNTYDAFLHTGLEERLRGMGVERVVICGVMTDCCCDTSGRSAFNRGFETWLVSDAMGSVVKRQHEAGLKGWGFGFGDVIATEEVIERLSEGSCGKGFGAS</sequence>
<dbReference type="PANTHER" id="PTHR43540">
    <property type="entry name" value="PEROXYUREIDOACRYLATE/UREIDOACRYLATE AMIDOHYDROLASE-RELATED"/>
    <property type="match status" value="1"/>
</dbReference>
<feature type="domain" description="Isochorismatase-like" evidence="3">
    <location>
        <begin position="2"/>
        <end position="182"/>
    </location>
</feature>
<protein>
    <submittedName>
        <fullName evidence="4">Isochorismatase hydrolase</fullName>
    </submittedName>
</protein>
<evidence type="ECO:0000256" key="2">
    <source>
        <dbReference type="ARBA" id="ARBA00022801"/>
    </source>
</evidence>
<dbReference type="InterPro" id="IPR036380">
    <property type="entry name" value="Isochorismatase-like_sf"/>
</dbReference>
<evidence type="ECO:0000259" key="3">
    <source>
        <dbReference type="Pfam" id="PF00857"/>
    </source>
</evidence>
<keyword evidence="2 4" id="KW-0378">Hydrolase</keyword>
<keyword evidence="5" id="KW-1185">Reference proteome</keyword>
<comment type="similarity">
    <text evidence="1">Belongs to the isochorismatase family.</text>
</comment>
<gene>
    <name evidence="4" type="ORF">CC78DRAFT_528835</name>
</gene>
<name>A0A9P4TPJ7_9PLEO</name>
<dbReference type="Pfam" id="PF00857">
    <property type="entry name" value="Isochorismatase"/>
    <property type="match status" value="1"/>
</dbReference>
<accession>A0A9P4TPJ7</accession>
<evidence type="ECO:0000256" key="1">
    <source>
        <dbReference type="ARBA" id="ARBA00006336"/>
    </source>
</evidence>
<evidence type="ECO:0000313" key="5">
    <source>
        <dbReference type="Proteomes" id="UP000800093"/>
    </source>
</evidence>
<dbReference type="SUPFAM" id="SSF52499">
    <property type="entry name" value="Isochorismatase-like hydrolases"/>
    <property type="match status" value="1"/>
</dbReference>
<dbReference type="InterPro" id="IPR050272">
    <property type="entry name" value="Isochorismatase-like_hydrls"/>
</dbReference>
<dbReference type="OrthoDB" id="167809at2759"/>
<organism evidence="4 5">
    <name type="scientific">Lojkania enalia</name>
    <dbReference type="NCBI Taxonomy" id="147567"/>
    <lineage>
        <taxon>Eukaryota</taxon>
        <taxon>Fungi</taxon>
        <taxon>Dikarya</taxon>
        <taxon>Ascomycota</taxon>
        <taxon>Pezizomycotina</taxon>
        <taxon>Dothideomycetes</taxon>
        <taxon>Pleosporomycetidae</taxon>
        <taxon>Pleosporales</taxon>
        <taxon>Pleosporales incertae sedis</taxon>
        <taxon>Lojkania</taxon>
    </lineage>
</organism>
<dbReference type="CDD" id="cd00431">
    <property type="entry name" value="cysteine_hydrolases"/>
    <property type="match status" value="1"/>
</dbReference>
<evidence type="ECO:0000313" key="4">
    <source>
        <dbReference type="EMBL" id="KAF2269632.1"/>
    </source>
</evidence>
<dbReference type="PANTHER" id="PTHR43540:SF6">
    <property type="entry name" value="ISOCHORISMATASE-LIKE DOMAIN-CONTAINING PROTEIN"/>
    <property type="match status" value="1"/>
</dbReference>
<comment type="caution">
    <text evidence="4">The sequence shown here is derived from an EMBL/GenBank/DDBJ whole genome shotgun (WGS) entry which is preliminary data.</text>
</comment>
<dbReference type="EMBL" id="ML986581">
    <property type="protein sequence ID" value="KAF2269632.1"/>
    <property type="molecule type" value="Genomic_DNA"/>
</dbReference>
<dbReference type="AlphaFoldDB" id="A0A9P4TPJ7"/>
<proteinExistence type="inferred from homology"/>
<dbReference type="Gene3D" id="3.40.50.850">
    <property type="entry name" value="Isochorismatase-like"/>
    <property type="match status" value="1"/>
</dbReference>
<dbReference type="InterPro" id="IPR000868">
    <property type="entry name" value="Isochorismatase-like_dom"/>
</dbReference>
<reference evidence="5" key="1">
    <citation type="journal article" date="2020" name="Stud. Mycol.">
        <title>101 Dothideomycetes genomes: A test case for predicting lifestyles and emergence of pathogens.</title>
        <authorList>
            <person name="Haridas S."/>
            <person name="Albert R."/>
            <person name="Binder M."/>
            <person name="Bloem J."/>
            <person name="LaButti K."/>
            <person name="Salamov A."/>
            <person name="Andreopoulos B."/>
            <person name="Baker S."/>
            <person name="Barry K."/>
            <person name="Bills G."/>
            <person name="Bluhm B."/>
            <person name="Cannon C."/>
            <person name="Castanera R."/>
            <person name="Culley D."/>
            <person name="Daum C."/>
            <person name="Ezra D."/>
            <person name="Gonzalez J."/>
            <person name="Henrissat B."/>
            <person name="Kuo A."/>
            <person name="Liang C."/>
            <person name="Lipzen A."/>
            <person name="Lutzoni F."/>
            <person name="Magnuson J."/>
            <person name="Mondo S."/>
            <person name="Nolan M."/>
            <person name="Ohm R."/>
            <person name="Pangilinan J."/>
            <person name="Park H.-J."/>
            <person name="Ramirez L."/>
            <person name="Alfaro M."/>
            <person name="Sun H."/>
            <person name="Tritt A."/>
            <person name="Yoshinaga Y."/>
            <person name="Zwiers L.-H."/>
            <person name="Turgeon B."/>
            <person name="Goodwin S."/>
            <person name="Spatafora J."/>
            <person name="Crous P."/>
            <person name="Grigoriev I."/>
        </authorList>
    </citation>
    <scope>NUCLEOTIDE SEQUENCE [LARGE SCALE GENOMIC DNA]</scope>
    <source>
        <strain evidence="5">CBS 304.66</strain>
    </source>
</reference>